<dbReference type="Proteomes" id="UP000257109">
    <property type="component" value="Unassembled WGS sequence"/>
</dbReference>
<dbReference type="InterPro" id="IPR050951">
    <property type="entry name" value="Retrovirus_Pol_polyprotein"/>
</dbReference>
<dbReference type="Gene3D" id="3.10.10.10">
    <property type="entry name" value="HIV Type 1 Reverse Transcriptase, subunit A, domain 1"/>
    <property type="match status" value="1"/>
</dbReference>
<reference evidence="1" key="1">
    <citation type="submission" date="2018-05" db="EMBL/GenBank/DDBJ databases">
        <title>Draft genome of Mucuna pruriens seed.</title>
        <authorList>
            <person name="Nnadi N.E."/>
            <person name="Vos R."/>
            <person name="Hasami M.H."/>
            <person name="Devisetty U.K."/>
            <person name="Aguiy J.C."/>
        </authorList>
    </citation>
    <scope>NUCLEOTIDE SEQUENCE [LARGE SCALE GENOMIC DNA]</scope>
    <source>
        <strain evidence="1">JCA_2017</strain>
    </source>
</reference>
<feature type="non-terminal residue" evidence="1">
    <location>
        <position position="1"/>
    </location>
</feature>
<dbReference type="InterPro" id="IPR043128">
    <property type="entry name" value="Rev_trsase/Diguanyl_cyclase"/>
</dbReference>
<name>A0A371GJT1_MUCPR</name>
<dbReference type="SUPFAM" id="SSF56672">
    <property type="entry name" value="DNA/RNA polymerases"/>
    <property type="match status" value="1"/>
</dbReference>
<keyword evidence="2" id="KW-1185">Reference proteome</keyword>
<dbReference type="EMBL" id="QJKJ01005277">
    <property type="protein sequence ID" value="RDX90822.1"/>
    <property type="molecule type" value="Genomic_DNA"/>
</dbReference>
<proteinExistence type="predicted"/>
<dbReference type="InterPro" id="IPR043502">
    <property type="entry name" value="DNA/RNA_pol_sf"/>
</dbReference>
<evidence type="ECO:0000313" key="2">
    <source>
        <dbReference type="Proteomes" id="UP000257109"/>
    </source>
</evidence>
<organism evidence="1 2">
    <name type="scientific">Mucuna pruriens</name>
    <name type="common">Velvet bean</name>
    <name type="synonym">Dolichos pruriens</name>
    <dbReference type="NCBI Taxonomy" id="157652"/>
    <lineage>
        <taxon>Eukaryota</taxon>
        <taxon>Viridiplantae</taxon>
        <taxon>Streptophyta</taxon>
        <taxon>Embryophyta</taxon>
        <taxon>Tracheophyta</taxon>
        <taxon>Spermatophyta</taxon>
        <taxon>Magnoliopsida</taxon>
        <taxon>eudicotyledons</taxon>
        <taxon>Gunneridae</taxon>
        <taxon>Pentapetalae</taxon>
        <taxon>rosids</taxon>
        <taxon>fabids</taxon>
        <taxon>Fabales</taxon>
        <taxon>Fabaceae</taxon>
        <taxon>Papilionoideae</taxon>
        <taxon>50 kb inversion clade</taxon>
        <taxon>NPAAA clade</taxon>
        <taxon>indigoferoid/millettioid clade</taxon>
        <taxon>Phaseoleae</taxon>
        <taxon>Mucuna</taxon>
    </lineage>
</organism>
<gene>
    <name evidence="1" type="ORF">CR513_27273</name>
</gene>
<accession>A0A371GJT1</accession>
<sequence>MGQSGSSSFKKSGMTIMKNRHDEMVPTQIHNSWRVCIDYRKLNQATRKDHFPLPFIDQVLERLAGESYYCYLDGFSSREIEVDKAKVNIFTSLPNPTFVREVRSFPGHAGFYRRFIKNFSKITLPLSKLLQKDVDFVFDQPCVEAF</sequence>
<dbReference type="OrthoDB" id="1428873at2759"/>
<protein>
    <submittedName>
        <fullName evidence="1">Mitochondrial protein</fullName>
    </submittedName>
</protein>
<dbReference type="STRING" id="157652.A0A371GJT1"/>
<dbReference type="AlphaFoldDB" id="A0A371GJT1"/>
<dbReference type="Gene3D" id="3.30.70.270">
    <property type="match status" value="1"/>
</dbReference>
<dbReference type="PANTHER" id="PTHR37984">
    <property type="entry name" value="PROTEIN CBG26694"/>
    <property type="match status" value="1"/>
</dbReference>
<dbReference type="PANTHER" id="PTHR37984:SF5">
    <property type="entry name" value="PROTEIN NYNRIN-LIKE"/>
    <property type="match status" value="1"/>
</dbReference>
<comment type="caution">
    <text evidence="1">The sequence shown here is derived from an EMBL/GenBank/DDBJ whole genome shotgun (WGS) entry which is preliminary data.</text>
</comment>
<evidence type="ECO:0000313" key="1">
    <source>
        <dbReference type="EMBL" id="RDX90822.1"/>
    </source>
</evidence>